<evidence type="ECO:0000313" key="9">
    <source>
        <dbReference type="EMBL" id="AOT68629.1"/>
    </source>
</evidence>
<evidence type="ECO:0000256" key="4">
    <source>
        <dbReference type="ARBA" id="ARBA00022679"/>
    </source>
</evidence>
<accession>A0A1D8GCK0</accession>
<dbReference type="EMBL" id="CP017269">
    <property type="protein sequence ID" value="AOT68629.1"/>
    <property type="molecule type" value="Genomic_DNA"/>
</dbReference>
<evidence type="ECO:0000256" key="5">
    <source>
        <dbReference type="ARBA" id="ARBA00022683"/>
    </source>
</evidence>
<keyword evidence="4" id="KW-0808">Transferase</keyword>
<dbReference type="InterPro" id="IPR003501">
    <property type="entry name" value="PTS_EIIB_2/3"/>
</dbReference>
<dbReference type="AlphaFoldDB" id="A0A1D8GCK0"/>
<dbReference type="GO" id="GO:0008982">
    <property type="term" value="F:protein-N(PI)-phosphohistidine-sugar phosphotransferase activity"/>
    <property type="evidence" value="ECO:0007669"/>
    <property type="project" value="InterPro"/>
</dbReference>
<dbReference type="CDD" id="cd05564">
    <property type="entry name" value="PTS_IIB_chitobiose_lichenan"/>
    <property type="match status" value="1"/>
</dbReference>
<dbReference type="InterPro" id="IPR036095">
    <property type="entry name" value="PTS_EIIB-like_sf"/>
</dbReference>
<keyword evidence="3 9" id="KW-0762">Sugar transport</keyword>
<evidence type="ECO:0000256" key="7">
    <source>
        <dbReference type="PROSITE-ProRule" id="PRU00423"/>
    </source>
</evidence>
<dbReference type="Gene3D" id="3.40.50.2300">
    <property type="match status" value="1"/>
</dbReference>
<evidence type="ECO:0000256" key="3">
    <source>
        <dbReference type="ARBA" id="ARBA00022597"/>
    </source>
</evidence>
<evidence type="ECO:0000256" key="1">
    <source>
        <dbReference type="ARBA" id="ARBA00022448"/>
    </source>
</evidence>
<gene>
    <name evidence="9" type="ORF">Gferi_02860</name>
</gene>
<dbReference type="InterPro" id="IPR051819">
    <property type="entry name" value="PTS_sugar-specific_EIIB"/>
</dbReference>
<dbReference type="KEGG" id="gfe:Gferi_02860"/>
<keyword evidence="1" id="KW-0813">Transport</keyword>
<dbReference type="RefSeq" id="WP_069974205.1">
    <property type="nucleotide sequence ID" value="NZ_CP017269.1"/>
</dbReference>
<dbReference type="InterPro" id="IPR013012">
    <property type="entry name" value="PTS_EIIB_3"/>
</dbReference>
<feature type="modified residue" description="Phosphocysteine; by EIIA" evidence="7">
    <location>
        <position position="7"/>
    </location>
</feature>
<feature type="domain" description="PTS EIIB type-3" evidence="8">
    <location>
        <begin position="1"/>
        <end position="102"/>
    </location>
</feature>
<evidence type="ECO:0000259" key="8">
    <source>
        <dbReference type="PROSITE" id="PS51100"/>
    </source>
</evidence>
<protein>
    <submittedName>
        <fullName evidence="9">PTS sugar transporter subunit IIB</fullName>
    </submittedName>
</protein>
<dbReference type="PANTHER" id="PTHR34581:SF2">
    <property type="entry name" value="PTS SYSTEM N,N'-DIACETYLCHITOBIOSE-SPECIFIC EIIB COMPONENT"/>
    <property type="match status" value="1"/>
</dbReference>
<organism evidence="9 10">
    <name type="scientific">Geosporobacter ferrireducens</name>
    <dbReference type="NCBI Taxonomy" id="1424294"/>
    <lineage>
        <taxon>Bacteria</taxon>
        <taxon>Bacillati</taxon>
        <taxon>Bacillota</taxon>
        <taxon>Clostridia</taxon>
        <taxon>Peptostreptococcales</taxon>
        <taxon>Thermotaleaceae</taxon>
        <taxon>Geosporobacter</taxon>
    </lineage>
</organism>
<dbReference type="Proteomes" id="UP000095743">
    <property type="component" value="Chromosome"/>
</dbReference>
<evidence type="ECO:0000256" key="2">
    <source>
        <dbReference type="ARBA" id="ARBA00022553"/>
    </source>
</evidence>
<keyword evidence="5" id="KW-0598">Phosphotransferase system</keyword>
<sequence length="102" mass="11101">MKIVLICYAGMSTSLLVNKMKKVAEERNLVLDIDAYAASEIHDVLDSVDVVLLGPQARYALNEVKKITDPKGIPAAVIDSVVYGLMNAKAVLDMALELIQNK</sequence>
<name>A0A1D8GCK0_9FIRM</name>
<dbReference type="PROSITE" id="PS51100">
    <property type="entry name" value="PTS_EIIB_TYPE_3"/>
    <property type="match status" value="1"/>
</dbReference>
<dbReference type="OrthoDB" id="9808134at2"/>
<dbReference type="PANTHER" id="PTHR34581">
    <property type="entry name" value="PTS SYSTEM N,N'-DIACETYLCHITOBIOSE-SPECIFIC EIIB COMPONENT"/>
    <property type="match status" value="1"/>
</dbReference>
<keyword evidence="6" id="KW-0418">Kinase</keyword>
<reference evidence="9 10" key="1">
    <citation type="submission" date="2016-09" db="EMBL/GenBank/DDBJ databases">
        <title>Genomic analysis reveals versatility of anaerobic energy metabolism of Geosporobacter ferrireducens IRF9 of phylum Firmicutes.</title>
        <authorList>
            <person name="Kim S.-J."/>
        </authorList>
    </citation>
    <scope>NUCLEOTIDE SEQUENCE [LARGE SCALE GENOMIC DNA]</scope>
    <source>
        <strain evidence="9 10">IRF9</strain>
    </source>
</reference>
<dbReference type="SUPFAM" id="SSF52794">
    <property type="entry name" value="PTS system IIB component-like"/>
    <property type="match status" value="1"/>
</dbReference>
<keyword evidence="2" id="KW-0597">Phosphoprotein</keyword>
<proteinExistence type="predicted"/>
<dbReference type="GO" id="GO:0009401">
    <property type="term" value="P:phosphoenolpyruvate-dependent sugar phosphotransferase system"/>
    <property type="evidence" value="ECO:0007669"/>
    <property type="project" value="UniProtKB-KW"/>
</dbReference>
<dbReference type="GO" id="GO:0016301">
    <property type="term" value="F:kinase activity"/>
    <property type="evidence" value="ECO:0007669"/>
    <property type="project" value="UniProtKB-KW"/>
</dbReference>
<evidence type="ECO:0000256" key="6">
    <source>
        <dbReference type="ARBA" id="ARBA00022777"/>
    </source>
</evidence>
<dbReference type="STRING" id="1424294.Gferi_02860"/>
<dbReference type="Pfam" id="PF02302">
    <property type="entry name" value="PTS_IIB"/>
    <property type="match status" value="1"/>
</dbReference>
<keyword evidence="10" id="KW-1185">Reference proteome</keyword>
<evidence type="ECO:0000313" key="10">
    <source>
        <dbReference type="Proteomes" id="UP000095743"/>
    </source>
</evidence>